<dbReference type="EMBL" id="MK500509">
    <property type="protein sequence ID" value="QBK91071.1"/>
    <property type="molecule type" value="Genomic_DNA"/>
</dbReference>
<accession>A0A481Z8R5</accession>
<keyword evidence="1" id="KW-0175">Coiled coil</keyword>
<organism evidence="2">
    <name type="scientific">Pithovirus LCPAC202</name>
    <dbReference type="NCBI Taxonomy" id="2506592"/>
    <lineage>
        <taxon>Viruses</taxon>
        <taxon>Pithoviruses</taxon>
    </lineage>
</organism>
<reference evidence="2" key="1">
    <citation type="journal article" date="2019" name="MBio">
        <title>Virus Genomes from Deep Sea Sediments Expand the Ocean Megavirome and Support Independent Origins of Viral Gigantism.</title>
        <authorList>
            <person name="Backstrom D."/>
            <person name="Yutin N."/>
            <person name="Jorgensen S.L."/>
            <person name="Dharamshi J."/>
            <person name="Homa F."/>
            <person name="Zaremba-Niedwiedzka K."/>
            <person name="Spang A."/>
            <person name="Wolf Y.I."/>
            <person name="Koonin E.V."/>
            <person name="Ettema T.J."/>
        </authorList>
    </citation>
    <scope>NUCLEOTIDE SEQUENCE</scope>
</reference>
<evidence type="ECO:0000313" key="2">
    <source>
        <dbReference type="EMBL" id="QBK91071.1"/>
    </source>
</evidence>
<feature type="coiled-coil region" evidence="1">
    <location>
        <begin position="30"/>
        <end position="57"/>
    </location>
</feature>
<proteinExistence type="predicted"/>
<protein>
    <submittedName>
        <fullName evidence="2">Uncharacterized protein</fullName>
    </submittedName>
</protein>
<evidence type="ECO:0000256" key="1">
    <source>
        <dbReference type="SAM" id="Coils"/>
    </source>
</evidence>
<sequence>MEPTSGQIIRVRPSETIPILRAASTTTLQMTDVKQMLESLIEQKKSLEKTIKLLRDSTKFPIPTNQYTWDPSNDTLWIFEMRGVGNVEESDLVSSFCHNKFFRDFNDSSGEIIILPIGLYDFTQGMRDITGQTLKCLETYFKNKDWWDDEKCFVASNFNKKLDKIVEVISPGAIIFRGGHIDALPVIEKLLRNLRVSVGHIDPNVTAPALDFDVLWKMTHFNLFDERVTIFKYD</sequence>
<name>A0A481Z8R5_9VIRU</name>
<gene>
    <name evidence="2" type="ORF">LCPAC202_00450</name>
</gene>